<organism evidence="1 2">
    <name type="scientific">Sphaerotilus natans subsp. natans DSM 6575</name>
    <dbReference type="NCBI Taxonomy" id="1286631"/>
    <lineage>
        <taxon>Bacteria</taxon>
        <taxon>Pseudomonadati</taxon>
        <taxon>Pseudomonadota</taxon>
        <taxon>Betaproteobacteria</taxon>
        <taxon>Burkholderiales</taxon>
        <taxon>Sphaerotilaceae</taxon>
        <taxon>Sphaerotilus</taxon>
    </lineage>
</organism>
<accession>A0A059KHI1</accession>
<keyword evidence="2" id="KW-1185">Reference proteome</keyword>
<evidence type="ECO:0000313" key="2">
    <source>
        <dbReference type="Proteomes" id="UP000026714"/>
    </source>
</evidence>
<sequence>MRRPGRPACGGPSWTVEWGVVLALLCGTRGRSAESPQPRRTRA</sequence>
<proteinExistence type="predicted"/>
<name>A0A059KHI1_9BURK</name>
<protein>
    <submittedName>
        <fullName evidence="1">Uncharacterized protein</fullName>
    </submittedName>
</protein>
<dbReference type="EMBL" id="AZRA01000120">
    <property type="protein sequence ID" value="KDB50679.1"/>
    <property type="molecule type" value="Genomic_DNA"/>
</dbReference>
<dbReference type="AlphaFoldDB" id="A0A059KHI1"/>
<dbReference type="Proteomes" id="UP000026714">
    <property type="component" value="Unassembled WGS sequence"/>
</dbReference>
<reference evidence="1 2" key="1">
    <citation type="journal article" date="2014" name="FEMS Microbiol. Ecol.">
        <title>Sphaerotilus natans encrusted with nanoball-shaped Fe(III) oxide minerals formed by nitrate-reducing mixotrophic Fe(II) oxidation.</title>
        <authorList>
            <person name="Park S."/>
            <person name="Kim D.H."/>
            <person name="Lee J.H."/>
            <person name="Hur H.G."/>
        </authorList>
    </citation>
    <scope>NUCLEOTIDE SEQUENCE [LARGE SCALE GENOMIC DNA]</scope>
    <source>
        <strain evidence="1 2">DSM 6575</strain>
    </source>
</reference>
<comment type="caution">
    <text evidence="1">The sequence shown here is derived from an EMBL/GenBank/DDBJ whole genome shotgun (WGS) entry which is preliminary data.</text>
</comment>
<evidence type="ECO:0000313" key="1">
    <source>
        <dbReference type="EMBL" id="KDB50679.1"/>
    </source>
</evidence>
<gene>
    <name evidence="1" type="ORF">X805_37290</name>
</gene>